<feature type="compositionally biased region" description="Polar residues" evidence="1">
    <location>
        <begin position="535"/>
        <end position="546"/>
    </location>
</feature>
<feature type="region of interest" description="Disordered" evidence="1">
    <location>
        <begin position="404"/>
        <end position="551"/>
    </location>
</feature>
<evidence type="ECO:0000313" key="3">
    <source>
        <dbReference type="Proteomes" id="UP000235371"/>
    </source>
</evidence>
<sequence length="613" mass="66806">MFLHSGAGMHRHEYSNPPTVDNRRNSIPRRSPLTRAAFSTPLPRKSTTYEIPRPILNRAARPLSDIIPRTSEPVVRFQQPETDTMSEDGRSLANSETSEVTVSGGRRRRRSTRSSTTYSIAHPAPTLTQKQKLLQIRPKLLLQLQKLSADCRPKPALDVLPSTVVVPRLTKKFPRMFKGKAELGRHDVMVVKSEEYDAVDDGISEGSDSDEDGLVNRDLIAVICQARKDSGGSYGKAEIVLSDGSVWMATPLPNGLYEFVTIDEHGNETTARWVRRSPKPRNTDAVDPATGNSELKFTFSILDPNTRRHPILSSLTQNKLDIPDYYTSVSSSAGKHPPTSPRAFPGEPDQPFMDGEPPSERTTHAVDENMKTLIQITSVWVALREGWSPYFKYNSASTATAIQPTTPGARVRSMSLTPDASRPSPVATCASTPESSHSTFGLGGRIRRQSCKASSVNGESPQQERSNGPKRAVSAGTAFMQRAAARRAGNAPSTVASDSEGESMMGPPIRAATENSNGTFSNPVSTPPGSLVLPGSSTASPDTPTKPQRRVQSAYIPTSALQNSYTYEQPGRNSMSITNGQTTPDSLEKPPKVGRWKTIINLFRRTNSTSPSN</sequence>
<dbReference type="Proteomes" id="UP000235371">
    <property type="component" value="Unassembled WGS sequence"/>
</dbReference>
<feature type="compositionally biased region" description="Polar residues" evidence="1">
    <location>
        <begin position="451"/>
        <end position="466"/>
    </location>
</feature>
<dbReference type="AlphaFoldDB" id="A0A2J6T8A2"/>
<proteinExistence type="predicted"/>
<keyword evidence="3" id="KW-1185">Reference proteome</keyword>
<reference evidence="2 3" key="1">
    <citation type="submission" date="2016-04" db="EMBL/GenBank/DDBJ databases">
        <title>A degradative enzymes factory behind the ericoid mycorrhizal symbiosis.</title>
        <authorList>
            <consortium name="DOE Joint Genome Institute"/>
            <person name="Martino E."/>
            <person name="Morin E."/>
            <person name="Grelet G."/>
            <person name="Kuo A."/>
            <person name="Kohler A."/>
            <person name="Daghino S."/>
            <person name="Barry K."/>
            <person name="Choi C."/>
            <person name="Cichocki N."/>
            <person name="Clum A."/>
            <person name="Copeland A."/>
            <person name="Hainaut M."/>
            <person name="Haridas S."/>
            <person name="Labutti K."/>
            <person name="Lindquist E."/>
            <person name="Lipzen A."/>
            <person name="Khouja H.-R."/>
            <person name="Murat C."/>
            <person name="Ohm R."/>
            <person name="Olson A."/>
            <person name="Spatafora J."/>
            <person name="Veneault-Fourrey C."/>
            <person name="Henrissat B."/>
            <person name="Grigoriev I."/>
            <person name="Martin F."/>
            <person name="Perotto S."/>
        </authorList>
    </citation>
    <scope>NUCLEOTIDE SEQUENCE [LARGE SCALE GENOMIC DNA]</scope>
    <source>
        <strain evidence="2 3">E</strain>
    </source>
</reference>
<feature type="region of interest" description="Disordered" evidence="1">
    <location>
        <begin position="568"/>
        <end position="592"/>
    </location>
</feature>
<feature type="compositionally biased region" description="Polar residues" evidence="1">
    <location>
        <begin position="568"/>
        <end position="585"/>
    </location>
</feature>
<feature type="region of interest" description="Disordered" evidence="1">
    <location>
        <begin position="329"/>
        <end position="362"/>
    </location>
</feature>
<evidence type="ECO:0000313" key="2">
    <source>
        <dbReference type="EMBL" id="PMD59183.1"/>
    </source>
</evidence>
<evidence type="ECO:0000256" key="1">
    <source>
        <dbReference type="SAM" id="MobiDB-lite"/>
    </source>
</evidence>
<dbReference type="EMBL" id="KZ613817">
    <property type="protein sequence ID" value="PMD59183.1"/>
    <property type="molecule type" value="Genomic_DNA"/>
</dbReference>
<protein>
    <submittedName>
        <fullName evidence="2">Uncharacterized protein</fullName>
    </submittedName>
</protein>
<gene>
    <name evidence="2" type="ORF">K444DRAFT_426637</name>
</gene>
<feature type="region of interest" description="Disordered" evidence="1">
    <location>
        <begin position="1"/>
        <end position="31"/>
    </location>
</feature>
<feature type="compositionally biased region" description="Polar residues" evidence="1">
    <location>
        <begin position="513"/>
        <end position="528"/>
    </location>
</feature>
<dbReference type="RefSeq" id="XP_024736087.1">
    <property type="nucleotide sequence ID" value="XM_024872743.1"/>
</dbReference>
<name>A0A2J6T8A2_9HELO</name>
<organism evidence="2 3">
    <name type="scientific">Hyaloscypha bicolor E</name>
    <dbReference type="NCBI Taxonomy" id="1095630"/>
    <lineage>
        <taxon>Eukaryota</taxon>
        <taxon>Fungi</taxon>
        <taxon>Dikarya</taxon>
        <taxon>Ascomycota</taxon>
        <taxon>Pezizomycotina</taxon>
        <taxon>Leotiomycetes</taxon>
        <taxon>Helotiales</taxon>
        <taxon>Hyaloscyphaceae</taxon>
        <taxon>Hyaloscypha</taxon>
        <taxon>Hyaloscypha bicolor</taxon>
    </lineage>
</organism>
<dbReference type="GeneID" id="36580823"/>
<dbReference type="STRING" id="1095630.A0A2J6T8A2"/>
<dbReference type="OrthoDB" id="5404323at2759"/>
<feature type="region of interest" description="Disordered" evidence="1">
    <location>
        <begin position="80"/>
        <end position="120"/>
    </location>
</feature>
<accession>A0A2J6T8A2</accession>
<dbReference type="InParanoid" id="A0A2J6T8A2"/>
<feature type="compositionally biased region" description="Polar residues" evidence="1">
    <location>
        <begin position="429"/>
        <end position="439"/>
    </location>
</feature>